<keyword evidence="2" id="KW-0489">Methyltransferase</keyword>
<sequence>MSRINFSKAADVYEKTALVQKSASKVLLDLLSIKNGDDVLDLGCGPGNISTEIAKMTKGRVVGIDVAPGMIEKARQSGTASDNVTFAVRDAADFEFSSEFDVIFSNSAFQWFRDPDVVLKRCFKALKQGGRMGIQAPATRNFCTNFVAAEEKIRSNPVTSGVFSDYRSPWLFLEDAKDYARLFERNGFRVSHCQIVQEETLYSVNKAFQIYQSGAENGYLNQDYYQVSLSLDYVEKFRELFREALSEQAREDGMVPIVFNRIYLIAHK</sequence>
<dbReference type="STRING" id="476652.DEAC_c39350"/>
<dbReference type="SUPFAM" id="SSF53335">
    <property type="entry name" value="S-adenosyl-L-methionine-dependent methyltransferases"/>
    <property type="match status" value="1"/>
</dbReference>
<dbReference type="Pfam" id="PF13847">
    <property type="entry name" value="Methyltransf_31"/>
    <property type="match status" value="1"/>
</dbReference>
<dbReference type="CDD" id="cd02440">
    <property type="entry name" value="AdoMet_MTases"/>
    <property type="match status" value="1"/>
</dbReference>
<organism evidence="2 3">
    <name type="scientific">Desulfosporosinus acididurans</name>
    <dbReference type="NCBI Taxonomy" id="476652"/>
    <lineage>
        <taxon>Bacteria</taxon>
        <taxon>Bacillati</taxon>
        <taxon>Bacillota</taxon>
        <taxon>Clostridia</taxon>
        <taxon>Eubacteriales</taxon>
        <taxon>Desulfitobacteriaceae</taxon>
        <taxon>Desulfosporosinus</taxon>
    </lineage>
</organism>
<evidence type="ECO:0000259" key="1">
    <source>
        <dbReference type="Pfam" id="PF13847"/>
    </source>
</evidence>
<dbReference type="PATRIC" id="fig|476652.3.peg.4166"/>
<dbReference type="GO" id="GO:0030798">
    <property type="term" value="F:trans-aconitate 2-methyltransferase activity"/>
    <property type="evidence" value="ECO:0007669"/>
    <property type="project" value="UniProtKB-EC"/>
</dbReference>
<gene>
    <name evidence="2" type="primary">tam</name>
    <name evidence="2" type="ORF">DEAC_c39350</name>
</gene>
<keyword evidence="3" id="KW-1185">Reference proteome</keyword>
<dbReference type="EMBL" id="LDZY01000017">
    <property type="protein sequence ID" value="KLU64120.1"/>
    <property type="molecule type" value="Genomic_DNA"/>
</dbReference>
<dbReference type="EC" id="2.1.1.144" evidence="2"/>
<feature type="domain" description="Methyltransferase" evidence="1">
    <location>
        <begin position="34"/>
        <end position="144"/>
    </location>
</feature>
<dbReference type="RefSeq" id="WP_047811711.1">
    <property type="nucleotide sequence ID" value="NZ_LDZY01000017.1"/>
</dbReference>
<protein>
    <submittedName>
        <fullName evidence="2">Trans-aconitate 2-methyltransferase</fullName>
        <ecNumber evidence="2">2.1.1.144</ecNumber>
    </submittedName>
</protein>
<dbReference type="Gene3D" id="3.40.50.150">
    <property type="entry name" value="Vaccinia Virus protein VP39"/>
    <property type="match status" value="1"/>
</dbReference>
<name>A0A0J1FKV9_9FIRM</name>
<dbReference type="InterPro" id="IPR029063">
    <property type="entry name" value="SAM-dependent_MTases_sf"/>
</dbReference>
<dbReference type="Proteomes" id="UP000036356">
    <property type="component" value="Unassembled WGS sequence"/>
</dbReference>
<dbReference type="GO" id="GO:0032259">
    <property type="term" value="P:methylation"/>
    <property type="evidence" value="ECO:0007669"/>
    <property type="project" value="UniProtKB-KW"/>
</dbReference>
<reference evidence="2 3" key="1">
    <citation type="submission" date="2015-06" db="EMBL/GenBank/DDBJ databases">
        <title>Draft genome of the moderately acidophilic sulfate reducer Candidatus Desulfosporosinus acididurans strain M1.</title>
        <authorList>
            <person name="Poehlein A."/>
            <person name="Petzsch P."/>
            <person name="Johnson B.D."/>
            <person name="Schloemann M."/>
            <person name="Daniel R."/>
            <person name="Muehling M."/>
        </authorList>
    </citation>
    <scope>NUCLEOTIDE SEQUENCE [LARGE SCALE GENOMIC DNA]</scope>
    <source>
        <strain evidence="2 3">M1</strain>
    </source>
</reference>
<dbReference type="PANTHER" id="PTHR43861:SF1">
    <property type="entry name" value="TRANS-ACONITATE 2-METHYLTRANSFERASE"/>
    <property type="match status" value="1"/>
</dbReference>
<dbReference type="AlphaFoldDB" id="A0A0J1FKV9"/>
<dbReference type="PANTHER" id="PTHR43861">
    <property type="entry name" value="TRANS-ACONITATE 2-METHYLTRANSFERASE-RELATED"/>
    <property type="match status" value="1"/>
</dbReference>
<dbReference type="InterPro" id="IPR025714">
    <property type="entry name" value="Methyltranfer_dom"/>
</dbReference>
<evidence type="ECO:0000313" key="2">
    <source>
        <dbReference type="EMBL" id="KLU64120.1"/>
    </source>
</evidence>
<keyword evidence="2" id="KW-0808">Transferase</keyword>
<evidence type="ECO:0000313" key="3">
    <source>
        <dbReference type="Proteomes" id="UP000036356"/>
    </source>
</evidence>
<accession>A0A0J1FKV9</accession>
<proteinExistence type="predicted"/>
<comment type="caution">
    <text evidence="2">The sequence shown here is derived from an EMBL/GenBank/DDBJ whole genome shotgun (WGS) entry which is preliminary data.</text>
</comment>